<keyword evidence="3 14" id="KW-1003">Cell membrane</keyword>
<feature type="transmembrane region" description="Helical" evidence="14">
    <location>
        <begin position="138"/>
        <end position="160"/>
    </location>
</feature>
<keyword evidence="6 14" id="KW-0479">Metal-binding</keyword>
<feature type="transmembrane region" description="Helical" evidence="14">
    <location>
        <begin position="198"/>
        <end position="227"/>
    </location>
</feature>
<dbReference type="InterPro" id="IPR008915">
    <property type="entry name" value="Peptidase_M50"/>
</dbReference>
<dbReference type="STRING" id="587909.SAMN05421810_10847"/>
<dbReference type="Proteomes" id="UP000198727">
    <property type="component" value="Unassembled WGS sequence"/>
</dbReference>
<gene>
    <name evidence="19" type="ORF">SAMN05421810_10847</name>
</gene>
<evidence type="ECO:0000256" key="9">
    <source>
        <dbReference type="ARBA" id="ARBA00022833"/>
    </source>
</evidence>
<keyword evidence="10 14" id="KW-1133">Transmembrane helix</keyword>
<keyword evidence="9 14" id="KW-0862">Zinc</keyword>
<evidence type="ECO:0000256" key="6">
    <source>
        <dbReference type="ARBA" id="ARBA00022723"/>
    </source>
</evidence>
<evidence type="ECO:0000259" key="18">
    <source>
        <dbReference type="PROSITE" id="PS51371"/>
    </source>
</evidence>
<evidence type="ECO:0000256" key="7">
    <source>
        <dbReference type="ARBA" id="ARBA00022737"/>
    </source>
</evidence>
<feature type="binding site" evidence="16">
    <location>
        <position position="166"/>
    </location>
    <ligand>
        <name>Zn(2+)</name>
        <dbReference type="ChEBI" id="CHEBI:29105"/>
        <note>catalytic</note>
    </ligand>
</feature>
<dbReference type="Pfam" id="PF00571">
    <property type="entry name" value="CBS"/>
    <property type="match status" value="1"/>
</dbReference>
<feature type="active site" evidence="15">
    <location>
        <position position="68"/>
    </location>
</feature>
<dbReference type="GO" id="GO:0008237">
    <property type="term" value="F:metallopeptidase activity"/>
    <property type="evidence" value="ECO:0007669"/>
    <property type="project" value="UniProtKB-UniRule"/>
</dbReference>
<dbReference type="OrthoDB" id="9781963at2"/>
<dbReference type="InterPro" id="IPR016483">
    <property type="entry name" value="UCP006404_Pept_M50_CBS"/>
</dbReference>
<keyword evidence="8 14" id="KW-0378">Hydrolase</keyword>
<feature type="transmembrane region" description="Helical" evidence="14">
    <location>
        <begin position="16"/>
        <end position="35"/>
    </location>
</feature>
<dbReference type="Gene3D" id="3.10.580.10">
    <property type="entry name" value="CBS-domain"/>
    <property type="match status" value="1"/>
</dbReference>
<keyword evidence="4 14" id="KW-0645">Protease</keyword>
<accession>A0A1I5YXK5</accession>
<feature type="binding site" evidence="16">
    <location>
        <position position="71"/>
    </location>
    <ligand>
        <name>Zn(2+)</name>
        <dbReference type="ChEBI" id="CHEBI:29105"/>
        <note>catalytic</note>
    </ligand>
</feature>
<evidence type="ECO:0000256" key="15">
    <source>
        <dbReference type="PIRSR" id="PIRSR006404-1"/>
    </source>
</evidence>
<evidence type="ECO:0000256" key="16">
    <source>
        <dbReference type="PIRSR" id="PIRSR006404-2"/>
    </source>
</evidence>
<sequence length="394" mass="41660">MTATVWLGRLGGVRVGVHWSVLGIVAILVTLLAFARWPRLLPGYSAGAYLLAGVVAAALFVVSLLAHELAHALVAKRNGLEVDHIVLWLLGGVAQLRGEARTPGIELRVAGVGPLVSLVAGVVFGALALAAGAADVDLLVTAVLSYLALINVILAVFNLIPAAPLDGGRILRAALWAWRGDRHRATVWSARAGRVFGFLLIGYGAVQLLVGTFGGGLWAILIGLFVVNVATAEERQAELGAALAGLRVRDVMTSNPDTVDGDVAVSEFLREVALVRRHSAFPILDPAGRFQGMVTLNRLRSVRPQDRDATLLRDVACPPGEVPLAEPDEPITGLLARMDGCTDGRALVFDEDRLAGIVTPSDISRMVTLHGLGTGWRSGADLTTPESNPWAPRR</sequence>
<dbReference type="GO" id="GO:0006508">
    <property type="term" value="P:proteolysis"/>
    <property type="evidence" value="ECO:0007669"/>
    <property type="project" value="UniProtKB-KW"/>
</dbReference>
<protein>
    <recommendedName>
        <fullName evidence="14">Zinc metalloprotease</fullName>
    </recommendedName>
</protein>
<dbReference type="GO" id="GO:0046872">
    <property type="term" value="F:metal ion binding"/>
    <property type="evidence" value="ECO:0007669"/>
    <property type="project" value="UniProtKB-UniRule"/>
</dbReference>
<dbReference type="InterPro" id="IPR000644">
    <property type="entry name" value="CBS_dom"/>
</dbReference>
<proteinExistence type="inferred from homology"/>
<reference evidence="20" key="1">
    <citation type="submission" date="2016-10" db="EMBL/GenBank/DDBJ databases">
        <authorList>
            <person name="Varghese N."/>
            <person name="Submissions S."/>
        </authorList>
    </citation>
    <scope>NUCLEOTIDE SEQUENCE [LARGE SCALE GENOMIC DNA]</scope>
    <source>
        <strain evidence="20">CGMCC 4.5579</strain>
    </source>
</reference>
<evidence type="ECO:0000256" key="5">
    <source>
        <dbReference type="ARBA" id="ARBA00022692"/>
    </source>
</evidence>
<feature type="domain" description="CBS" evidence="18">
    <location>
        <begin position="252"/>
        <end position="309"/>
    </location>
</feature>
<dbReference type="EMBL" id="FOWW01000008">
    <property type="protein sequence ID" value="SFQ48944.1"/>
    <property type="molecule type" value="Genomic_DNA"/>
</dbReference>
<evidence type="ECO:0000256" key="12">
    <source>
        <dbReference type="ARBA" id="ARBA00023122"/>
    </source>
</evidence>
<dbReference type="GO" id="GO:0005886">
    <property type="term" value="C:plasma membrane"/>
    <property type="evidence" value="ECO:0007669"/>
    <property type="project" value="UniProtKB-SubCell"/>
</dbReference>
<evidence type="ECO:0000313" key="20">
    <source>
        <dbReference type="Proteomes" id="UP000198727"/>
    </source>
</evidence>
<evidence type="ECO:0000256" key="8">
    <source>
        <dbReference type="ARBA" id="ARBA00022801"/>
    </source>
</evidence>
<keyword evidence="13 14" id="KW-0472">Membrane</keyword>
<evidence type="ECO:0000256" key="1">
    <source>
        <dbReference type="ARBA" id="ARBA00004651"/>
    </source>
</evidence>
<comment type="subcellular location">
    <subcellularLocation>
        <location evidence="1 14">Cell membrane</location>
        <topology evidence="1 14">Multi-pass membrane protein</topology>
    </subcellularLocation>
</comment>
<dbReference type="InterPro" id="IPR046342">
    <property type="entry name" value="CBS_dom_sf"/>
</dbReference>
<evidence type="ECO:0000256" key="17">
    <source>
        <dbReference type="PROSITE-ProRule" id="PRU00703"/>
    </source>
</evidence>
<dbReference type="CDD" id="cd06164">
    <property type="entry name" value="S2P-M50_SpoIVFB_CBS"/>
    <property type="match status" value="1"/>
</dbReference>
<evidence type="ECO:0000256" key="13">
    <source>
        <dbReference type="ARBA" id="ARBA00023136"/>
    </source>
</evidence>
<name>A0A1I5YXK5_9PSEU</name>
<feature type="transmembrane region" description="Helical" evidence="14">
    <location>
        <begin position="109"/>
        <end position="132"/>
    </location>
</feature>
<comment type="cofactor">
    <cofactor evidence="14 16">
        <name>Zn(2+)</name>
        <dbReference type="ChEBI" id="CHEBI:29105"/>
    </cofactor>
    <text evidence="14 16">Binds 1 zinc ion per subunit.</text>
</comment>
<evidence type="ECO:0000313" key="19">
    <source>
        <dbReference type="EMBL" id="SFQ48944.1"/>
    </source>
</evidence>
<evidence type="ECO:0000256" key="11">
    <source>
        <dbReference type="ARBA" id="ARBA00023049"/>
    </source>
</evidence>
<dbReference type="Pfam" id="PF02163">
    <property type="entry name" value="Peptidase_M50"/>
    <property type="match status" value="2"/>
</dbReference>
<organism evidence="19 20">
    <name type="scientific">Amycolatopsis arida</name>
    <dbReference type="NCBI Taxonomy" id="587909"/>
    <lineage>
        <taxon>Bacteria</taxon>
        <taxon>Bacillati</taxon>
        <taxon>Actinomycetota</taxon>
        <taxon>Actinomycetes</taxon>
        <taxon>Pseudonocardiales</taxon>
        <taxon>Pseudonocardiaceae</taxon>
        <taxon>Amycolatopsis</taxon>
    </lineage>
</organism>
<keyword evidence="12 17" id="KW-0129">CBS domain</keyword>
<evidence type="ECO:0000256" key="4">
    <source>
        <dbReference type="ARBA" id="ARBA00022670"/>
    </source>
</evidence>
<keyword evidence="5 14" id="KW-0812">Transmembrane</keyword>
<evidence type="ECO:0000256" key="14">
    <source>
        <dbReference type="PIRNR" id="PIRNR006404"/>
    </source>
</evidence>
<dbReference type="SUPFAM" id="SSF54631">
    <property type="entry name" value="CBS-domain pair"/>
    <property type="match status" value="1"/>
</dbReference>
<dbReference type="PROSITE" id="PS51371">
    <property type="entry name" value="CBS"/>
    <property type="match status" value="1"/>
</dbReference>
<dbReference type="PANTHER" id="PTHR39188">
    <property type="entry name" value="MEMBRANE-ASSOCIATED ZINC METALLOPROTEASE M50B"/>
    <property type="match status" value="1"/>
</dbReference>
<keyword evidence="20" id="KW-1185">Reference proteome</keyword>
<evidence type="ECO:0000256" key="3">
    <source>
        <dbReference type="ARBA" id="ARBA00022475"/>
    </source>
</evidence>
<evidence type="ECO:0000256" key="10">
    <source>
        <dbReference type="ARBA" id="ARBA00022989"/>
    </source>
</evidence>
<feature type="binding site" evidence="16">
    <location>
        <position position="67"/>
    </location>
    <ligand>
        <name>Zn(2+)</name>
        <dbReference type="ChEBI" id="CHEBI:29105"/>
        <note>catalytic</note>
    </ligand>
</feature>
<dbReference type="PANTHER" id="PTHR39188:SF3">
    <property type="entry name" value="STAGE IV SPORULATION PROTEIN FB"/>
    <property type="match status" value="1"/>
</dbReference>
<dbReference type="AlphaFoldDB" id="A0A1I5YXK5"/>
<keyword evidence="7" id="KW-0677">Repeat</keyword>
<dbReference type="PIRSF" id="PIRSF006404">
    <property type="entry name" value="UCP006404_Pept_M50_CBS"/>
    <property type="match status" value="1"/>
</dbReference>
<evidence type="ECO:0000256" key="2">
    <source>
        <dbReference type="ARBA" id="ARBA00007931"/>
    </source>
</evidence>
<feature type="transmembrane region" description="Helical" evidence="14">
    <location>
        <begin position="47"/>
        <end position="67"/>
    </location>
</feature>
<comment type="similarity">
    <text evidence="2 14">Belongs to the peptidase M50B family.</text>
</comment>
<keyword evidence="11 14" id="KW-0482">Metalloprotease</keyword>
<dbReference type="RefSeq" id="WP_092533214.1">
    <property type="nucleotide sequence ID" value="NZ_FOWW01000008.1"/>
</dbReference>